<evidence type="ECO:0000256" key="2">
    <source>
        <dbReference type="ARBA" id="ARBA00009348"/>
    </source>
</evidence>
<evidence type="ECO:0000256" key="1">
    <source>
        <dbReference type="ARBA" id="ARBA00000427"/>
    </source>
</evidence>
<evidence type="ECO:0000313" key="6">
    <source>
        <dbReference type="Proteomes" id="UP000247465"/>
    </source>
</evidence>
<dbReference type="Pfam" id="PF13088">
    <property type="entry name" value="BNR_2"/>
    <property type="match status" value="1"/>
</dbReference>
<dbReference type="PANTHER" id="PTHR10628:SF30">
    <property type="entry name" value="EXO-ALPHA-SIALIDASE"/>
    <property type="match status" value="1"/>
</dbReference>
<keyword evidence="5" id="KW-0378">Hydrolase</keyword>
<dbReference type="GO" id="GO:0006689">
    <property type="term" value="P:ganglioside catabolic process"/>
    <property type="evidence" value="ECO:0007669"/>
    <property type="project" value="TreeGrafter"/>
</dbReference>
<comment type="similarity">
    <text evidence="2">Belongs to the glycosyl hydrolase 33 family.</text>
</comment>
<dbReference type="EC" id="3.2.1.18" evidence="3"/>
<dbReference type="PANTHER" id="PTHR10628">
    <property type="entry name" value="SIALIDASE"/>
    <property type="match status" value="1"/>
</dbReference>
<accession>A0A2Z4AF26</accession>
<dbReference type="GO" id="GO:0004308">
    <property type="term" value="F:exo-alpha-sialidase activity"/>
    <property type="evidence" value="ECO:0007669"/>
    <property type="project" value="UniProtKB-EC"/>
</dbReference>
<dbReference type="AlphaFoldDB" id="A0A2Z4AF26"/>
<evidence type="ECO:0000259" key="4">
    <source>
        <dbReference type="Pfam" id="PF13088"/>
    </source>
</evidence>
<evidence type="ECO:0000256" key="3">
    <source>
        <dbReference type="ARBA" id="ARBA00012733"/>
    </source>
</evidence>
<dbReference type="CDD" id="cd15482">
    <property type="entry name" value="Sialidase_non-viral"/>
    <property type="match status" value="1"/>
</dbReference>
<proteinExistence type="inferred from homology"/>
<dbReference type="GO" id="GO:0005737">
    <property type="term" value="C:cytoplasm"/>
    <property type="evidence" value="ECO:0007669"/>
    <property type="project" value="TreeGrafter"/>
</dbReference>
<dbReference type="EMBL" id="CP029803">
    <property type="protein sequence ID" value="AWT60963.1"/>
    <property type="molecule type" value="Genomic_DNA"/>
</dbReference>
<dbReference type="InterPro" id="IPR026856">
    <property type="entry name" value="Sialidase_fam"/>
</dbReference>
<dbReference type="Gene3D" id="2.120.10.10">
    <property type="match status" value="1"/>
</dbReference>
<keyword evidence="5" id="KW-0326">Glycosidase</keyword>
<dbReference type="Proteomes" id="UP000247465">
    <property type="component" value="Chromosome"/>
</dbReference>
<dbReference type="InterPro" id="IPR036278">
    <property type="entry name" value="Sialidase_sf"/>
</dbReference>
<dbReference type="GO" id="GO:0016020">
    <property type="term" value="C:membrane"/>
    <property type="evidence" value="ECO:0007669"/>
    <property type="project" value="TreeGrafter"/>
</dbReference>
<dbReference type="KEGG" id="mtar:DF168_02188"/>
<dbReference type="InterPro" id="IPR011040">
    <property type="entry name" value="Sialidase"/>
</dbReference>
<reference evidence="5 6" key="1">
    <citation type="submission" date="2018-06" db="EMBL/GenBank/DDBJ databases">
        <title>Draft Genome Sequence of a Novel Marine Bacterium Related to the Verrucomicrobia.</title>
        <authorList>
            <person name="Vosseberg J."/>
            <person name="Martijn J."/>
            <person name="Ettema T.J.G."/>
        </authorList>
    </citation>
    <scope>NUCLEOTIDE SEQUENCE [LARGE SCALE GENOMIC DNA]</scope>
    <source>
        <strain evidence="5">TARA_B100001123</strain>
    </source>
</reference>
<evidence type="ECO:0000313" key="5">
    <source>
        <dbReference type="EMBL" id="AWT60963.1"/>
    </source>
</evidence>
<gene>
    <name evidence="5" type="primary">nedA_2</name>
    <name evidence="5" type="ORF">DF168_02188</name>
</gene>
<protein>
    <recommendedName>
        <fullName evidence="3">exo-alpha-sialidase</fullName>
        <ecNumber evidence="3">3.2.1.18</ecNumber>
    </recommendedName>
</protein>
<comment type="catalytic activity">
    <reaction evidence="1">
        <text>Hydrolysis of alpha-(2-&gt;3)-, alpha-(2-&gt;6)-, alpha-(2-&gt;8)- glycosidic linkages of terminal sialic acid residues in oligosaccharides, glycoproteins, glycolipids, colominic acid and synthetic substrates.</text>
        <dbReference type="EC" id="3.2.1.18"/>
    </reaction>
</comment>
<dbReference type="GO" id="GO:0009313">
    <property type="term" value="P:oligosaccharide catabolic process"/>
    <property type="evidence" value="ECO:0007669"/>
    <property type="project" value="TreeGrafter"/>
</dbReference>
<feature type="domain" description="Sialidase" evidence="4">
    <location>
        <begin position="31"/>
        <end position="306"/>
    </location>
</feature>
<dbReference type="SUPFAM" id="SSF50939">
    <property type="entry name" value="Sialidases"/>
    <property type="match status" value="1"/>
</dbReference>
<name>A0A2Z4AF26_9BACT</name>
<organism evidence="5 6">
    <name type="scientific">Candidatus Moanibacter tarae</name>
    <dbReference type="NCBI Taxonomy" id="2200854"/>
    <lineage>
        <taxon>Bacteria</taxon>
        <taxon>Pseudomonadati</taxon>
        <taxon>Verrucomicrobiota</taxon>
        <taxon>Opitutia</taxon>
        <taxon>Puniceicoccales</taxon>
        <taxon>Puniceicoccales incertae sedis</taxon>
        <taxon>Candidatus Moanibacter</taxon>
    </lineage>
</organism>
<sequence length="334" mass="37061">MESQVLFSSGEAGYFLYRIPALTVSTEGVVLAFCEARRHNGHDDDEIDIVLRKSANNGKTWGPQQVIISDGTRSCGNPCPVVDRDTGTILLTFCKDNQQVFITRSEDEGETWLLPQEITYSVKDPSWTYIGTGPGHGIQLKCGRLLIPSWCDESPGPATWRPAKWGKVQSSVVFFSDDHGKTWQTSEKLTTNASDECEVVEMLDGSVYMNMRSRQGRKCRAFARSSDRGSTWTKVEYDPFLPEPSCQGSIVRLDPTCVLLAHPSKTDCRASLVLRTSTDECQNWSAARVLEPDFAAYSDLAVLRDGTGLCLYEAGSYNFLKLMSFGRSLSECGK</sequence>